<reference evidence="1" key="1">
    <citation type="submission" date="2020-09" db="EMBL/GenBank/DDBJ databases">
        <title>A novel bacterium of genus Hazenella, isolated from South China Sea.</title>
        <authorList>
            <person name="Huang H."/>
            <person name="Mo K."/>
            <person name="Hu Y."/>
        </authorList>
    </citation>
    <scope>NUCLEOTIDE SEQUENCE</scope>
    <source>
        <strain evidence="1">IB182357</strain>
    </source>
</reference>
<gene>
    <name evidence="1" type="ORF">IC620_10790</name>
</gene>
<dbReference type="RefSeq" id="WP_191142177.1">
    <property type="nucleotide sequence ID" value="NZ_JACXAH010000014.1"/>
</dbReference>
<evidence type="ECO:0000313" key="2">
    <source>
        <dbReference type="Proteomes" id="UP000661691"/>
    </source>
</evidence>
<proteinExistence type="predicted"/>
<dbReference type="Proteomes" id="UP000661691">
    <property type="component" value="Unassembled WGS sequence"/>
</dbReference>
<sequence length="102" mass="11828">MELSYRRSVHFYETFYTQLKCDFMVGTLNGKYVKRSQNENIGIKYHRHMEGKVKISTIIRKNGKYDAVFTCEAEPVMQATGKGMGVDLHVKHLPKKKLLTSK</sequence>
<keyword evidence="2" id="KW-1185">Reference proteome</keyword>
<dbReference type="EMBL" id="JACXAH010000014">
    <property type="protein sequence ID" value="MBD1372842.1"/>
    <property type="molecule type" value="Genomic_DNA"/>
</dbReference>
<name>A0A926RUP7_9BACL</name>
<dbReference type="AlphaFoldDB" id="A0A926RUP7"/>
<comment type="caution">
    <text evidence="1">The sequence shown here is derived from an EMBL/GenBank/DDBJ whole genome shotgun (WGS) entry which is preliminary data.</text>
</comment>
<evidence type="ECO:0000313" key="1">
    <source>
        <dbReference type="EMBL" id="MBD1372842.1"/>
    </source>
</evidence>
<protein>
    <submittedName>
        <fullName evidence="1">Uncharacterized protein</fullName>
    </submittedName>
</protein>
<accession>A0A926RUP7</accession>
<organism evidence="1 2">
    <name type="scientific">Polycladospora coralii</name>
    <dbReference type="NCBI Taxonomy" id="2771432"/>
    <lineage>
        <taxon>Bacteria</taxon>
        <taxon>Bacillati</taxon>
        <taxon>Bacillota</taxon>
        <taxon>Bacilli</taxon>
        <taxon>Bacillales</taxon>
        <taxon>Thermoactinomycetaceae</taxon>
        <taxon>Polycladospora</taxon>
    </lineage>
</organism>